<dbReference type="GO" id="GO:0006401">
    <property type="term" value="P:RNA catabolic process"/>
    <property type="evidence" value="ECO:0007669"/>
    <property type="project" value="TreeGrafter"/>
</dbReference>
<evidence type="ECO:0000256" key="4">
    <source>
        <dbReference type="ARBA" id="ARBA00022801"/>
    </source>
</evidence>
<evidence type="ECO:0000256" key="7">
    <source>
        <dbReference type="PIRSR" id="PIRSR633697-1"/>
    </source>
</evidence>
<dbReference type="Gene3D" id="3.90.730.10">
    <property type="entry name" value="Ribonuclease T2-like"/>
    <property type="match status" value="1"/>
</dbReference>
<keyword evidence="3" id="KW-0255">Endonuclease</keyword>
<dbReference type="InterPro" id="IPR018188">
    <property type="entry name" value="RNase_T2_His_AS_1"/>
</dbReference>
<dbReference type="FunFam" id="3.90.730.10:FF:000003">
    <property type="entry name" value="Ribonuclease 3"/>
    <property type="match status" value="1"/>
</dbReference>
<dbReference type="CDD" id="cd01061">
    <property type="entry name" value="RNase_T2_euk"/>
    <property type="match status" value="1"/>
</dbReference>
<dbReference type="GO" id="GO:0033897">
    <property type="term" value="F:ribonuclease T2 activity"/>
    <property type="evidence" value="ECO:0007669"/>
    <property type="project" value="InterPro"/>
</dbReference>
<dbReference type="InterPro" id="IPR033697">
    <property type="entry name" value="Ribonuclease_T2_eukaryotic"/>
</dbReference>
<keyword evidence="6" id="KW-0456">Lyase</keyword>
<dbReference type="GO" id="GO:0003723">
    <property type="term" value="F:RNA binding"/>
    <property type="evidence" value="ECO:0007669"/>
    <property type="project" value="InterPro"/>
</dbReference>
<keyword evidence="5" id="KW-1015">Disulfide bond</keyword>
<evidence type="ECO:0000256" key="5">
    <source>
        <dbReference type="ARBA" id="ARBA00023157"/>
    </source>
</evidence>
<name>A0AAD4J017_PERFH</name>
<keyword evidence="9" id="KW-0732">Signal</keyword>
<evidence type="ECO:0000256" key="2">
    <source>
        <dbReference type="ARBA" id="ARBA00022722"/>
    </source>
</evidence>
<dbReference type="InterPro" id="IPR001568">
    <property type="entry name" value="RNase_T2-like"/>
</dbReference>
<dbReference type="PANTHER" id="PTHR11240">
    <property type="entry name" value="RIBONUCLEASE T2"/>
    <property type="match status" value="1"/>
</dbReference>
<evidence type="ECO:0000313" key="10">
    <source>
        <dbReference type="EMBL" id="KAH6824690.1"/>
    </source>
</evidence>
<reference evidence="10 11" key="1">
    <citation type="journal article" date="2021" name="Nat. Commun.">
        <title>Incipient diploidization of the medicinal plant Perilla within 10,000 years.</title>
        <authorList>
            <person name="Zhang Y."/>
            <person name="Shen Q."/>
            <person name="Leng L."/>
            <person name="Zhang D."/>
            <person name="Chen S."/>
            <person name="Shi Y."/>
            <person name="Ning Z."/>
            <person name="Chen S."/>
        </authorList>
    </citation>
    <scope>NUCLEOTIDE SEQUENCE [LARGE SCALE GENOMIC DNA]</scope>
    <source>
        <strain evidence="11">cv. PC099</strain>
    </source>
</reference>
<dbReference type="SUPFAM" id="SSF55895">
    <property type="entry name" value="Ribonuclease Rh-like"/>
    <property type="match status" value="1"/>
</dbReference>
<evidence type="ECO:0000256" key="1">
    <source>
        <dbReference type="ARBA" id="ARBA00007469"/>
    </source>
</evidence>
<keyword evidence="2" id="KW-0540">Nuclease</keyword>
<dbReference type="EMBL" id="SDAM02000322">
    <property type="protein sequence ID" value="KAH6824690.1"/>
    <property type="molecule type" value="Genomic_DNA"/>
</dbReference>
<evidence type="ECO:0000256" key="8">
    <source>
        <dbReference type="RuleBase" id="RU004328"/>
    </source>
</evidence>
<keyword evidence="11" id="KW-1185">Reference proteome</keyword>
<feature type="active site" evidence="7">
    <location>
        <position position="120"/>
    </location>
</feature>
<feature type="active site" evidence="7">
    <location>
        <position position="62"/>
    </location>
</feature>
<gene>
    <name evidence="10" type="ORF">C2S53_001919</name>
</gene>
<protein>
    <submittedName>
        <fullName evidence="10">Ribonuclease T2 family protein</fullName>
    </submittedName>
</protein>
<dbReference type="PANTHER" id="PTHR11240:SF75">
    <property type="entry name" value="RIBONUCLEASE 3"/>
    <property type="match status" value="1"/>
</dbReference>
<dbReference type="InterPro" id="IPR036430">
    <property type="entry name" value="RNase_T2-like_sf"/>
</dbReference>
<dbReference type="GO" id="GO:0005576">
    <property type="term" value="C:extracellular region"/>
    <property type="evidence" value="ECO:0007669"/>
    <property type="project" value="TreeGrafter"/>
</dbReference>
<evidence type="ECO:0000313" key="11">
    <source>
        <dbReference type="Proteomes" id="UP001190926"/>
    </source>
</evidence>
<dbReference type="Proteomes" id="UP001190926">
    <property type="component" value="Unassembled WGS sequence"/>
</dbReference>
<comment type="similarity">
    <text evidence="1 8">Belongs to the RNase T2 family.</text>
</comment>
<dbReference type="GO" id="GO:0016787">
    <property type="term" value="F:hydrolase activity"/>
    <property type="evidence" value="ECO:0007669"/>
    <property type="project" value="UniProtKB-KW"/>
</dbReference>
<feature type="signal peptide" evidence="9">
    <location>
        <begin position="1"/>
        <end position="23"/>
    </location>
</feature>
<keyword evidence="4" id="KW-0378">Hydrolase</keyword>
<dbReference type="AlphaFoldDB" id="A0AAD4J017"/>
<evidence type="ECO:0000256" key="3">
    <source>
        <dbReference type="ARBA" id="ARBA00022759"/>
    </source>
</evidence>
<organism evidence="10 11">
    <name type="scientific">Perilla frutescens var. hirtella</name>
    <name type="common">Perilla citriodora</name>
    <name type="synonym">Perilla setoyensis</name>
    <dbReference type="NCBI Taxonomy" id="608512"/>
    <lineage>
        <taxon>Eukaryota</taxon>
        <taxon>Viridiplantae</taxon>
        <taxon>Streptophyta</taxon>
        <taxon>Embryophyta</taxon>
        <taxon>Tracheophyta</taxon>
        <taxon>Spermatophyta</taxon>
        <taxon>Magnoliopsida</taxon>
        <taxon>eudicotyledons</taxon>
        <taxon>Gunneridae</taxon>
        <taxon>Pentapetalae</taxon>
        <taxon>asterids</taxon>
        <taxon>lamiids</taxon>
        <taxon>Lamiales</taxon>
        <taxon>Lamiaceae</taxon>
        <taxon>Nepetoideae</taxon>
        <taxon>Elsholtzieae</taxon>
        <taxon>Perilla</taxon>
    </lineage>
</organism>
<feature type="active site" evidence="7">
    <location>
        <position position="116"/>
    </location>
</feature>
<dbReference type="InterPro" id="IPR033130">
    <property type="entry name" value="RNase_T2_His_AS_2"/>
</dbReference>
<feature type="chain" id="PRO_5042234941" evidence="9">
    <location>
        <begin position="24"/>
        <end position="237"/>
    </location>
</feature>
<evidence type="ECO:0000256" key="6">
    <source>
        <dbReference type="ARBA" id="ARBA00023239"/>
    </source>
</evidence>
<evidence type="ECO:0000256" key="9">
    <source>
        <dbReference type="SAM" id="SignalP"/>
    </source>
</evidence>
<sequence>MRGKVSIVIILFVLQCLSFLCSSTQDFDFFYFVQQWPASYCDTRRSCCYPTTGKPDEDFSIHGLWPNYNSGKWPQNCDSDSSLDKSQISDMMSRMQKEWPTLACPSRDGMAFWGHEWTKHGTCTPLDAHAYFETALDLKNKANLLQLLRDAGISPGKFYSMKSIKKAIEEGLGHEAYIECNVDTQGNHQLYQVYVCVDKSASNFISCPILPRGRGCGSTVEFPSLSNHHHSHSNQEL</sequence>
<proteinExistence type="inferred from homology"/>
<dbReference type="PROSITE" id="PS00531">
    <property type="entry name" value="RNASE_T2_2"/>
    <property type="match status" value="1"/>
</dbReference>
<dbReference type="PROSITE" id="PS00530">
    <property type="entry name" value="RNASE_T2_1"/>
    <property type="match status" value="1"/>
</dbReference>
<dbReference type="Pfam" id="PF00445">
    <property type="entry name" value="Ribonuclease_T2"/>
    <property type="match status" value="1"/>
</dbReference>
<comment type="caution">
    <text evidence="10">The sequence shown here is derived from an EMBL/GenBank/DDBJ whole genome shotgun (WGS) entry which is preliminary data.</text>
</comment>
<accession>A0AAD4J017</accession>